<accession>A0ABS4ALA2</accession>
<name>A0ABS4ALA2_9PROT</name>
<sequence length="308" mass="34087">MGTVHRLIEAQGKQGALAADIDRRVVEAAAAYMADEDSSVGFIYSGWTQAALPHKRLADDAVWKIASEHVTLLVEPGRRAVDSSEQPEWVGVPYGSRARLILLFLQSEALRTGSREIELGRSLRAWLSRLGIPIGGKSFKDVREQAERISRCRLTFHIKAAGRAGLVNQNLVDTAMFVGTDDSPQGSLFVDTVRLSESFFEQLQRHPVPIEEAAIKALSNNSMALDIYCWLTYRLHVLQSPKPISWKALQGQFGAGYKGLHHFKPRFLENLNLACAVYPRAEVEVDERGVTLKPSRAAVMPRAIRGGS</sequence>
<protein>
    <submittedName>
        <fullName evidence="1">Plasmid replication initiator</fullName>
    </submittedName>
</protein>
<proteinExistence type="predicted"/>
<evidence type="ECO:0000313" key="2">
    <source>
        <dbReference type="Proteomes" id="UP000681594"/>
    </source>
</evidence>
<dbReference type="Pfam" id="PF04796">
    <property type="entry name" value="RepA_C"/>
    <property type="match status" value="1"/>
</dbReference>
<comment type="caution">
    <text evidence="1">The sequence shown here is derived from an EMBL/GenBank/DDBJ whole genome shotgun (WGS) entry which is preliminary data.</text>
</comment>
<dbReference type="RefSeq" id="WP_209381548.1">
    <property type="nucleotide sequence ID" value="NZ_JAGIZB010000029.1"/>
</dbReference>
<gene>
    <name evidence="1" type="ORF">J8J14_21125</name>
</gene>
<dbReference type="Proteomes" id="UP000681594">
    <property type="component" value="Unassembled WGS sequence"/>
</dbReference>
<organism evidence="1 2">
    <name type="scientific">Pararoseomonas baculiformis</name>
    <dbReference type="NCBI Taxonomy" id="2820812"/>
    <lineage>
        <taxon>Bacteria</taxon>
        <taxon>Pseudomonadati</taxon>
        <taxon>Pseudomonadota</taxon>
        <taxon>Alphaproteobacteria</taxon>
        <taxon>Acetobacterales</taxon>
        <taxon>Acetobacteraceae</taxon>
        <taxon>Pararoseomonas</taxon>
    </lineage>
</organism>
<keyword evidence="2" id="KW-1185">Reference proteome</keyword>
<dbReference type="EMBL" id="JAGIZB010000029">
    <property type="protein sequence ID" value="MBP0447278.1"/>
    <property type="molecule type" value="Genomic_DNA"/>
</dbReference>
<evidence type="ECO:0000313" key="1">
    <source>
        <dbReference type="EMBL" id="MBP0447278.1"/>
    </source>
</evidence>
<reference evidence="1 2" key="1">
    <citation type="submission" date="2021-03" db="EMBL/GenBank/DDBJ databases">
        <authorList>
            <person name="So Y."/>
        </authorList>
    </citation>
    <scope>NUCLEOTIDE SEQUENCE [LARGE SCALE GENOMIC DNA]</scope>
    <source>
        <strain evidence="1 2">SSH11</strain>
    </source>
</reference>
<dbReference type="InterPro" id="IPR006881">
    <property type="entry name" value="RepA_C"/>
</dbReference>